<organism evidence="2 3">
    <name type="scientific">Corchorus capsularis</name>
    <name type="common">Jute</name>
    <dbReference type="NCBI Taxonomy" id="210143"/>
    <lineage>
        <taxon>Eukaryota</taxon>
        <taxon>Viridiplantae</taxon>
        <taxon>Streptophyta</taxon>
        <taxon>Embryophyta</taxon>
        <taxon>Tracheophyta</taxon>
        <taxon>Spermatophyta</taxon>
        <taxon>Magnoliopsida</taxon>
        <taxon>eudicotyledons</taxon>
        <taxon>Gunneridae</taxon>
        <taxon>Pentapetalae</taxon>
        <taxon>rosids</taxon>
        <taxon>malvids</taxon>
        <taxon>Malvales</taxon>
        <taxon>Malvaceae</taxon>
        <taxon>Grewioideae</taxon>
        <taxon>Apeibeae</taxon>
        <taxon>Corchorus</taxon>
    </lineage>
</organism>
<dbReference type="Proteomes" id="UP000188268">
    <property type="component" value="Unassembled WGS sequence"/>
</dbReference>
<proteinExistence type="predicted"/>
<gene>
    <name evidence="2" type="ORF">CCACVL1_01083</name>
</gene>
<feature type="compositionally biased region" description="Polar residues" evidence="1">
    <location>
        <begin position="35"/>
        <end position="52"/>
    </location>
</feature>
<dbReference type="EMBL" id="AWWV01003546">
    <property type="protein sequence ID" value="OMP08870.1"/>
    <property type="molecule type" value="Genomic_DNA"/>
</dbReference>
<dbReference type="Gramene" id="OMP08870">
    <property type="protein sequence ID" value="OMP08870"/>
    <property type="gene ID" value="CCACVL1_01083"/>
</dbReference>
<comment type="caution">
    <text evidence="2">The sequence shown here is derived from an EMBL/GenBank/DDBJ whole genome shotgun (WGS) entry which is preliminary data.</text>
</comment>
<sequence>EVDQQVNIKGLLYAHVTIYALLENAAHPRGHSGKRSGQPSTTTSRNMQQNGK</sequence>
<keyword evidence="3" id="KW-1185">Reference proteome</keyword>
<feature type="region of interest" description="Disordered" evidence="1">
    <location>
        <begin position="25"/>
        <end position="52"/>
    </location>
</feature>
<evidence type="ECO:0000256" key="1">
    <source>
        <dbReference type="SAM" id="MobiDB-lite"/>
    </source>
</evidence>
<feature type="non-terminal residue" evidence="2">
    <location>
        <position position="1"/>
    </location>
</feature>
<evidence type="ECO:0000313" key="2">
    <source>
        <dbReference type="EMBL" id="OMP08870.1"/>
    </source>
</evidence>
<dbReference type="AlphaFoldDB" id="A0A1R3KP65"/>
<protein>
    <submittedName>
        <fullName evidence="2">Uncharacterized protein</fullName>
    </submittedName>
</protein>
<accession>A0A1R3KP65</accession>
<reference evidence="2 3" key="1">
    <citation type="submission" date="2013-09" db="EMBL/GenBank/DDBJ databases">
        <title>Corchorus capsularis genome sequencing.</title>
        <authorList>
            <person name="Alam M."/>
            <person name="Haque M.S."/>
            <person name="Islam M.S."/>
            <person name="Emdad E.M."/>
            <person name="Islam M.M."/>
            <person name="Ahmed B."/>
            <person name="Halim A."/>
            <person name="Hossen Q.M.M."/>
            <person name="Hossain M.Z."/>
            <person name="Ahmed R."/>
            <person name="Khan M.M."/>
            <person name="Islam R."/>
            <person name="Rashid M.M."/>
            <person name="Khan S.A."/>
            <person name="Rahman M.S."/>
            <person name="Alam M."/>
        </authorList>
    </citation>
    <scope>NUCLEOTIDE SEQUENCE [LARGE SCALE GENOMIC DNA]</scope>
    <source>
        <strain evidence="3">cv. CVL-1</strain>
        <tissue evidence="2">Whole seedling</tissue>
    </source>
</reference>
<evidence type="ECO:0000313" key="3">
    <source>
        <dbReference type="Proteomes" id="UP000188268"/>
    </source>
</evidence>
<name>A0A1R3KP65_COCAP</name>